<dbReference type="Gene3D" id="3.30.1130.10">
    <property type="match status" value="1"/>
</dbReference>
<dbReference type="RefSeq" id="WP_026646440.1">
    <property type="nucleotide sequence ID" value="NZ_CALLHR010000224.1"/>
</dbReference>
<dbReference type="GO" id="GO:0016301">
    <property type="term" value="F:kinase activity"/>
    <property type="evidence" value="ECO:0007669"/>
    <property type="project" value="UniProtKB-KW"/>
</dbReference>
<evidence type="ECO:0000259" key="15">
    <source>
        <dbReference type="SMART" id="SM00905"/>
    </source>
</evidence>
<dbReference type="EMBL" id="JGZL01000012">
    <property type="protein sequence ID" value="KFI87657.1"/>
    <property type="molecule type" value="Genomic_DNA"/>
</dbReference>
<dbReference type="NCBIfam" id="TIGR01498">
    <property type="entry name" value="folK"/>
    <property type="match status" value="1"/>
</dbReference>
<comment type="catalytic activity">
    <reaction evidence="2 13">
        <text>7,8-dihydroneopterin = 6-hydroxymethyl-7,8-dihydropterin + glycolaldehyde</text>
        <dbReference type="Rhea" id="RHEA:10540"/>
        <dbReference type="ChEBI" id="CHEBI:17001"/>
        <dbReference type="ChEBI" id="CHEBI:17071"/>
        <dbReference type="ChEBI" id="CHEBI:44841"/>
        <dbReference type="EC" id="4.1.2.25"/>
    </reaction>
</comment>
<keyword evidence="7 16" id="KW-0808">Transferase</keyword>
<evidence type="ECO:0000256" key="11">
    <source>
        <dbReference type="ARBA" id="ARBA00022909"/>
    </source>
</evidence>
<dbReference type="UniPathway" id="UPA00077">
    <property type="reaction ID" value="UER00154"/>
</dbReference>
<dbReference type="AlphaFoldDB" id="A0A087CWK7"/>
<dbReference type="SUPFAM" id="SSF55620">
    <property type="entry name" value="Tetrahydrobiopterin biosynthesis enzymes-like"/>
    <property type="match status" value="1"/>
</dbReference>
<dbReference type="Pfam" id="PF02152">
    <property type="entry name" value="FolB"/>
    <property type="match status" value="1"/>
</dbReference>
<keyword evidence="10" id="KW-0067">ATP-binding</keyword>
<dbReference type="Proteomes" id="UP000029078">
    <property type="component" value="Unassembled WGS sequence"/>
</dbReference>
<evidence type="ECO:0000256" key="3">
    <source>
        <dbReference type="ARBA" id="ARBA00005013"/>
    </source>
</evidence>
<feature type="region of interest" description="Disordered" evidence="14">
    <location>
        <begin position="310"/>
        <end position="340"/>
    </location>
</feature>
<keyword evidence="11 13" id="KW-0289">Folate biosynthesis</keyword>
<dbReference type="Pfam" id="PF01288">
    <property type="entry name" value="HPPK"/>
    <property type="match status" value="2"/>
</dbReference>
<evidence type="ECO:0000256" key="10">
    <source>
        <dbReference type="ARBA" id="ARBA00022840"/>
    </source>
</evidence>
<evidence type="ECO:0000256" key="2">
    <source>
        <dbReference type="ARBA" id="ARBA00001353"/>
    </source>
</evidence>
<comment type="similarity">
    <text evidence="6">In the N-terminal section; belongs to the DHNA family.</text>
</comment>
<evidence type="ECO:0000256" key="1">
    <source>
        <dbReference type="ARBA" id="ARBA00000198"/>
    </source>
</evidence>
<accession>A0A087CWK7</accession>
<evidence type="ECO:0000256" key="14">
    <source>
        <dbReference type="SAM" id="MobiDB-lite"/>
    </source>
</evidence>
<comment type="function">
    <text evidence="13">Catalyzes the conversion of 7,8-dihydroneopterin to 6-hydroxymethyl-7,8-dihydropterin.</text>
</comment>
<dbReference type="InterPro" id="IPR006157">
    <property type="entry name" value="FolB_dom"/>
</dbReference>
<proteinExistence type="inferred from homology"/>
<dbReference type="GO" id="GO:0046654">
    <property type="term" value="P:tetrahydrofolate biosynthetic process"/>
    <property type="evidence" value="ECO:0007669"/>
    <property type="project" value="UniProtKB-UniRule"/>
</dbReference>
<dbReference type="PANTHER" id="PTHR43071:SF1">
    <property type="entry name" value="2-AMINO-4-HYDROXY-6-HYDROXYMETHYLDIHYDROPTERIDINE PYROPHOSPHOKINASE"/>
    <property type="match status" value="1"/>
</dbReference>
<gene>
    <name evidence="16" type="ORF">BRUM_0803</name>
</gene>
<dbReference type="CDD" id="cd00483">
    <property type="entry name" value="HPPK"/>
    <property type="match status" value="1"/>
</dbReference>
<dbReference type="GO" id="GO:0003848">
    <property type="term" value="F:2-amino-4-hydroxy-6-hydroxymethyldihydropteridine diphosphokinase activity"/>
    <property type="evidence" value="ECO:0007669"/>
    <property type="project" value="UniProtKB-EC"/>
</dbReference>
<dbReference type="InterPro" id="IPR035907">
    <property type="entry name" value="Hppk_sf"/>
</dbReference>
<name>A0A087CWK7_BIFRU</name>
<evidence type="ECO:0000256" key="12">
    <source>
        <dbReference type="ARBA" id="ARBA00023239"/>
    </source>
</evidence>
<evidence type="ECO:0000256" key="9">
    <source>
        <dbReference type="ARBA" id="ARBA00022777"/>
    </source>
</evidence>
<dbReference type="EC" id="2.7.6.3" evidence="13"/>
<dbReference type="NCBIfam" id="TIGR00525">
    <property type="entry name" value="folB"/>
    <property type="match status" value="1"/>
</dbReference>
<evidence type="ECO:0000313" key="17">
    <source>
        <dbReference type="Proteomes" id="UP000029078"/>
    </source>
</evidence>
<feature type="domain" description="Dihydroneopterin aldolase/epimerase" evidence="15">
    <location>
        <begin position="4"/>
        <end position="116"/>
    </location>
</feature>
<dbReference type="SMART" id="SM00905">
    <property type="entry name" value="FolB"/>
    <property type="match status" value="1"/>
</dbReference>
<evidence type="ECO:0000256" key="6">
    <source>
        <dbReference type="ARBA" id="ARBA00009640"/>
    </source>
</evidence>
<dbReference type="InterPro" id="IPR043133">
    <property type="entry name" value="GTP-CH-I_C/QueF"/>
</dbReference>
<dbReference type="InterPro" id="IPR006156">
    <property type="entry name" value="Dihydroneopterin_aldolase"/>
</dbReference>
<sequence>MDQIRLTGIRATGKHGVLDFEHERAQTFVVDATLFLDLAAAGRSDDLNDTVDYGAIAKGIVAIIEGEHVDLIEKLADHIARMILDFPAVRRTQVTVHKPNAPITVPFDDVSVTVERARETSKTIDERTTDGAGESRRTHHAVIAMGGNQGDVTATLRDAVRCVDGLPSTQVTGVSPLYRTDAWGMPEDTAEFRNAVISVDTRLSAAELLNGLQRIEASHGRERTDHWTSRTLDLDIIDFDGQESDDPDLTLPHPRAWQRAFVLGPWLALEPDAELGGAHAGSVAQLLHEASDRDHIDEISDDWMVAGTAGAADTHAERDSEDSHGIADTSETIDSPETIDTAETADPAELPEGTAASKAAAAAAVRPGLTSRRAVISLDSASSDAENQFRRAIVAVDGLPGNQVEGISPLYHVSQVDDLPDKMAAVMQISTRMSARELIGALESVESSISPDLDLDLVDMEGVVSDEPDCKVPWPSAREHASVLAPWFDMDPDARLGRDPVAFLLAVAPDAAQVGMLTDNWIIGDTL</sequence>
<dbReference type="EC" id="4.1.2.25" evidence="13"/>
<evidence type="ECO:0000256" key="7">
    <source>
        <dbReference type="ARBA" id="ARBA00022679"/>
    </source>
</evidence>
<comment type="caution">
    <text evidence="16">The sequence shown here is derived from an EMBL/GenBank/DDBJ whole genome shotgun (WGS) entry which is preliminary data.</text>
</comment>
<dbReference type="CDD" id="cd00534">
    <property type="entry name" value="DHNA_DHNTPE"/>
    <property type="match status" value="1"/>
</dbReference>
<comment type="pathway">
    <text evidence="3 13">Cofactor biosynthesis; tetrahydrofolate biosynthesis; 2-amino-4-hydroxy-6-hydroxymethyl-7,8-dihydropteridine diphosphate from 7,8-dihydroneopterin triphosphate: step 3/4.</text>
</comment>
<dbReference type="GO" id="GO:0004150">
    <property type="term" value="F:dihydroneopterin aldolase activity"/>
    <property type="evidence" value="ECO:0007669"/>
    <property type="project" value="UniProtKB-UniRule"/>
</dbReference>
<keyword evidence="8" id="KW-0547">Nucleotide-binding</keyword>
<dbReference type="eggNOG" id="COG0801">
    <property type="taxonomic scope" value="Bacteria"/>
</dbReference>
<dbReference type="SUPFAM" id="SSF55083">
    <property type="entry name" value="6-hydroxymethyl-7,8-dihydropterin pyrophosphokinase, HPPK"/>
    <property type="match status" value="2"/>
</dbReference>
<dbReference type="eggNOG" id="COG1539">
    <property type="taxonomic scope" value="Bacteria"/>
</dbReference>
<evidence type="ECO:0000313" key="16">
    <source>
        <dbReference type="EMBL" id="KFI87657.1"/>
    </source>
</evidence>
<dbReference type="GO" id="GO:0005524">
    <property type="term" value="F:ATP binding"/>
    <property type="evidence" value="ECO:0007669"/>
    <property type="project" value="UniProtKB-KW"/>
</dbReference>
<dbReference type="STRING" id="78346.BRUM_0803"/>
<evidence type="ECO:0000256" key="4">
    <source>
        <dbReference type="ARBA" id="ARBA00005051"/>
    </source>
</evidence>
<dbReference type="PANTHER" id="PTHR43071">
    <property type="entry name" value="2-AMINO-4-HYDROXY-6-HYDROXYMETHYLDIHYDROPTERIDINE PYROPHOSPHOKINASE"/>
    <property type="match status" value="1"/>
</dbReference>
<dbReference type="FunFam" id="3.30.1130.10:FF:000003">
    <property type="entry name" value="7,8-dihydroneopterin aldolase"/>
    <property type="match status" value="1"/>
</dbReference>
<dbReference type="GO" id="GO:0046656">
    <property type="term" value="P:folic acid biosynthetic process"/>
    <property type="evidence" value="ECO:0007669"/>
    <property type="project" value="UniProtKB-UniRule"/>
</dbReference>
<keyword evidence="17" id="KW-1185">Reference proteome</keyword>
<keyword evidence="12 13" id="KW-0456">Lyase</keyword>
<reference evidence="16 17" key="1">
    <citation type="submission" date="2014-03" db="EMBL/GenBank/DDBJ databases">
        <title>Genomics of Bifidobacteria.</title>
        <authorList>
            <person name="Ventura M."/>
            <person name="Milani C."/>
            <person name="Lugli G.A."/>
        </authorList>
    </citation>
    <scope>NUCLEOTIDE SEQUENCE [LARGE SCALE GENOMIC DNA]</scope>
    <source>
        <strain evidence="16 17">LMG 21811</strain>
    </source>
</reference>
<keyword evidence="9 16" id="KW-0418">Kinase</keyword>
<feature type="compositionally biased region" description="Basic and acidic residues" evidence="14">
    <location>
        <begin position="314"/>
        <end position="325"/>
    </location>
</feature>
<evidence type="ECO:0000256" key="5">
    <source>
        <dbReference type="ARBA" id="ARBA00005708"/>
    </source>
</evidence>
<organism evidence="16 17">
    <name type="scientific">Bifidobacterium ruminantium</name>
    <dbReference type="NCBI Taxonomy" id="78346"/>
    <lineage>
        <taxon>Bacteria</taxon>
        <taxon>Bacillati</taxon>
        <taxon>Actinomycetota</taxon>
        <taxon>Actinomycetes</taxon>
        <taxon>Bifidobacteriales</taxon>
        <taxon>Bifidobacteriaceae</taxon>
        <taxon>Bifidobacterium</taxon>
    </lineage>
</organism>
<dbReference type="InterPro" id="IPR000550">
    <property type="entry name" value="Hppk"/>
</dbReference>
<dbReference type="NCBIfam" id="TIGR00526">
    <property type="entry name" value="folB_dom"/>
    <property type="match status" value="1"/>
</dbReference>
<evidence type="ECO:0000256" key="13">
    <source>
        <dbReference type="RuleBase" id="RU362079"/>
    </source>
</evidence>
<comment type="similarity">
    <text evidence="5 13">Belongs to the DHNA family.</text>
</comment>
<protein>
    <recommendedName>
        <fullName evidence="13">Bifunctional folate synthesis protein</fullName>
    </recommendedName>
    <domain>
        <recommendedName>
            <fullName evidence="13">Dihydroneopterin aldolase</fullName>
            <shortName evidence="13">DHNA</shortName>
            <ecNumber evidence="13">4.1.2.25</ecNumber>
        </recommendedName>
        <alternativeName>
            <fullName evidence="13">7,8-dihydroneopterin aldolase</fullName>
        </alternativeName>
    </domain>
    <domain>
        <recommendedName>
            <fullName evidence="13">2-amino-4-hydroxy-6-hydroxymethyldihydropteridine pyrophosphokinase</fullName>
            <ecNumber evidence="13">2.7.6.3</ecNumber>
        </recommendedName>
        <alternativeName>
            <fullName evidence="13">6-hydroxymethyl-7,8-dihydropterin pyrophosphokinase</fullName>
            <shortName evidence="13">PPPK</shortName>
        </alternativeName>
        <alternativeName>
            <fullName evidence="13">7,8-dihydro-6-hydroxymethylpterin pyrophosphokinase</fullName>
            <shortName evidence="13">HPPK</shortName>
        </alternativeName>
    </domain>
</protein>
<comment type="catalytic activity">
    <reaction evidence="1">
        <text>6-hydroxymethyl-7,8-dihydropterin + ATP = (7,8-dihydropterin-6-yl)methyl diphosphate + AMP + H(+)</text>
        <dbReference type="Rhea" id="RHEA:11412"/>
        <dbReference type="ChEBI" id="CHEBI:15378"/>
        <dbReference type="ChEBI" id="CHEBI:30616"/>
        <dbReference type="ChEBI" id="CHEBI:44841"/>
        <dbReference type="ChEBI" id="CHEBI:72950"/>
        <dbReference type="ChEBI" id="CHEBI:456215"/>
        <dbReference type="EC" id="2.7.6.3"/>
    </reaction>
</comment>
<evidence type="ECO:0000256" key="8">
    <source>
        <dbReference type="ARBA" id="ARBA00022741"/>
    </source>
</evidence>
<comment type="pathway">
    <text evidence="4">Cofactor biosynthesis; tetrahydrofolate biosynthesis; 2-amino-4-hydroxy-6-hydroxymethyl-7,8-dihydropteridine diphosphate from 7,8-dihydroneopterin triphosphate: step 4/4.</text>
</comment>
<dbReference type="Gene3D" id="3.30.70.560">
    <property type="entry name" value="7,8-Dihydro-6-hydroxymethylpterin-pyrophosphokinase HPPK"/>
    <property type="match status" value="2"/>
</dbReference>